<dbReference type="InterPro" id="IPR011006">
    <property type="entry name" value="CheY-like_superfamily"/>
</dbReference>
<dbReference type="InterPro" id="IPR052893">
    <property type="entry name" value="TCS_response_regulator"/>
</dbReference>
<evidence type="ECO:0000313" key="3">
    <source>
        <dbReference type="EMBL" id="WOK08836.1"/>
    </source>
</evidence>
<accession>A0ABZ0IVM3</accession>
<dbReference type="PANTHER" id="PTHR44520">
    <property type="entry name" value="RESPONSE REGULATOR RCP1-RELATED"/>
    <property type="match status" value="1"/>
</dbReference>
<dbReference type="PANTHER" id="PTHR44520:SF2">
    <property type="entry name" value="RESPONSE REGULATOR RCP1"/>
    <property type="match status" value="1"/>
</dbReference>
<dbReference type="SUPFAM" id="SSF52172">
    <property type="entry name" value="CheY-like"/>
    <property type="match status" value="1"/>
</dbReference>
<sequence>MAAKKFHVFIVDDDPSFRFITKKLCEKEPSIGRIEDFEDIYDALRQIMLHKKSAENLPDVILLDLNFPTLNGWEFLEGFVDLQVSLAKKIPVFVISSSLLNSDRARAKEIDIVKGFFSKPITLEQVTSIMQSLDHV</sequence>
<dbReference type="EMBL" id="CP136051">
    <property type="protein sequence ID" value="WOK08836.1"/>
    <property type="molecule type" value="Genomic_DNA"/>
</dbReference>
<dbReference type="RefSeq" id="WP_317491467.1">
    <property type="nucleotide sequence ID" value="NZ_CP136051.1"/>
</dbReference>
<evidence type="ECO:0000256" key="1">
    <source>
        <dbReference type="PROSITE-ProRule" id="PRU00169"/>
    </source>
</evidence>
<dbReference type="SMART" id="SM00448">
    <property type="entry name" value="REC"/>
    <property type="match status" value="1"/>
</dbReference>
<feature type="domain" description="Response regulatory" evidence="2">
    <location>
        <begin position="7"/>
        <end position="134"/>
    </location>
</feature>
<dbReference type="Proteomes" id="UP001302349">
    <property type="component" value="Chromosome"/>
</dbReference>
<gene>
    <name evidence="3" type="ORF">RT717_09330</name>
</gene>
<evidence type="ECO:0000313" key="4">
    <source>
        <dbReference type="Proteomes" id="UP001302349"/>
    </source>
</evidence>
<keyword evidence="1" id="KW-0597">Phosphoprotein</keyword>
<keyword evidence="4" id="KW-1185">Reference proteome</keyword>
<dbReference type="Gene3D" id="3.40.50.2300">
    <property type="match status" value="1"/>
</dbReference>
<feature type="modified residue" description="4-aspartylphosphate" evidence="1">
    <location>
        <position position="64"/>
    </location>
</feature>
<dbReference type="PROSITE" id="PS50110">
    <property type="entry name" value="RESPONSE_REGULATORY"/>
    <property type="match status" value="1"/>
</dbReference>
<dbReference type="Pfam" id="PF00072">
    <property type="entry name" value="Response_reg"/>
    <property type="match status" value="1"/>
</dbReference>
<organism evidence="3 4">
    <name type="scientific">Imperialibacter roseus</name>
    <dbReference type="NCBI Taxonomy" id="1324217"/>
    <lineage>
        <taxon>Bacteria</taxon>
        <taxon>Pseudomonadati</taxon>
        <taxon>Bacteroidota</taxon>
        <taxon>Cytophagia</taxon>
        <taxon>Cytophagales</taxon>
        <taxon>Flammeovirgaceae</taxon>
        <taxon>Imperialibacter</taxon>
    </lineage>
</organism>
<evidence type="ECO:0000259" key="2">
    <source>
        <dbReference type="PROSITE" id="PS50110"/>
    </source>
</evidence>
<dbReference type="InterPro" id="IPR001789">
    <property type="entry name" value="Sig_transdc_resp-reg_receiver"/>
</dbReference>
<protein>
    <submittedName>
        <fullName evidence="3">Response regulator</fullName>
    </submittedName>
</protein>
<reference evidence="3 4" key="1">
    <citation type="journal article" date="2023" name="Microbiol. Resour. Announc.">
        <title>Complete Genome Sequence of Imperialibacter roseus strain P4T.</title>
        <authorList>
            <person name="Tizabi D.R."/>
            <person name="Bachvaroff T."/>
            <person name="Hill R.T."/>
        </authorList>
    </citation>
    <scope>NUCLEOTIDE SEQUENCE [LARGE SCALE GENOMIC DNA]</scope>
    <source>
        <strain evidence="3 4">P4T</strain>
    </source>
</reference>
<proteinExistence type="predicted"/>
<name>A0ABZ0IVM3_9BACT</name>